<evidence type="ECO:0000256" key="2">
    <source>
        <dbReference type="ARBA" id="ARBA00022525"/>
    </source>
</evidence>
<dbReference type="GO" id="GO:0006979">
    <property type="term" value="P:response to oxidative stress"/>
    <property type="evidence" value="ECO:0007669"/>
    <property type="project" value="InterPro"/>
</dbReference>
<dbReference type="GO" id="GO:0020037">
    <property type="term" value="F:heme binding"/>
    <property type="evidence" value="ECO:0007669"/>
    <property type="project" value="InterPro"/>
</dbReference>
<keyword evidence="3" id="KW-0325">Glycoprotein</keyword>
<name>A0A927M7M6_9ACTN</name>
<dbReference type="InterPro" id="IPR010255">
    <property type="entry name" value="Haem_peroxidase_sf"/>
</dbReference>
<dbReference type="CDD" id="cd09819">
    <property type="entry name" value="An_peroxidase_bacterial_1"/>
    <property type="match status" value="1"/>
</dbReference>
<dbReference type="SUPFAM" id="SSF48113">
    <property type="entry name" value="Heme-dependent peroxidases"/>
    <property type="match status" value="1"/>
</dbReference>
<sequence length="577" mass="63422">MKRHMREDYLVEGEGLLAFDEQHEPAARRPSTTAELRKFRFSRLGPKGVQLPEEVRAALARAMVAGQSVDSAEPAVPAGYTYLGQFVDHDLTMDATAAALGSDVSVDDLLQGRSPALDLDSLYGRGPDDKHDKVFYAEDGIHLKVGSTAAVSGPPPPPVDPAADRDLTGFDLPRSGQGSTKRERRAAVIPDARNDENLAVAQTHLAFIRFHNRVVDQLASGGLSGQALFRAARSVVVKHYQWMLWHDFLPRIVNPAVVDDVFTNGRRFFEVSPGYNRRRRGKWVQPGDRPTMPIEFSVAAYRLGHSMIREVYDWNRIFRTGTDTGLPAGTLQLLFQFSGTSGILSADGTIADPESGSFERLPTNWIADFRRLYDFAEAGRDDLVVDPATEGPGLNLTRRIDTQLVDPLRNLPLGSFGGHGTAPPEIELNLAFRNLTRAVMVRLASGQQMAELFDMVPLKPDEILNGRGGASLDDLTDEQKEALTTNTPLWFYILREAEFNGGRLDGVGARIVAEVFHRAMQGSRISVLRDPSWRPSLGPDDETFRMVDLLLFAFEGKAELLNPIGSTSVPSGPPTNG</sequence>
<keyword evidence="5" id="KW-1185">Reference proteome</keyword>
<dbReference type="PANTHER" id="PTHR11475">
    <property type="entry name" value="OXIDASE/PEROXIDASE"/>
    <property type="match status" value="1"/>
</dbReference>
<dbReference type="RefSeq" id="WP_192768061.1">
    <property type="nucleotide sequence ID" value="NZ_JADBEB010000001.1"/>
</dbReference>
<keyword evidence="2" id="KW-0964">Secreted</keyword>
<evidence type="ECO:0008006" key="6">
    <source>
        <dbReference type="Google" id="ProtNLM"/>
    </source>
</evidence>
<gene>
    <name evidence="4" type="ORF">H4W31_004028</name>
</gene>
<comment type="caution">
    <text evidence="4">The sequence shown here is derived from an EMBL/GenBank/DDBJ whole genome shotgun (WGS) entry which is preliminary data.</text>
</comment>
<evidence type="ECO:0000256" key="1">
    <source>
        <dbReference type="ARBA" id="ARBA00004613"/>
    </source>
</evidence>
<evidence type="ECO:0000313" key="5">
    <source>
        <dbReference type="Proteomes" id="UP000649753"/>
    </source>
</evidence>
<dbReference type="InterPro" id="IPR019791">
    <property type="entry name" value="Haem_peroxidase_animal"/>
</dbReference>
<dbReference type="Proteomes" id="UP000649753">
    <property type="component" value="Unassembled WGS sequence"/>
</dbReference>
<protein>
    <recommendedName>
        <fullName evidence="6">Heme peroxidase</fullName>
    </recommendedName>
</protein>
<dbReference type="GO" id="GO:0004601">
    <property type="term" value="F:peroxidase activity"/>
    <property type="evidence" value="ECO:0007669"/>
    <property type="project" value="InterPro"/>
</dbReference>
<dbReference type="Gene3D" id="1.10.640.10">
    <property type="entry name" value="Haem peroxidase domain superfamily, animal type"/>
    <property type="match status" value="1"/>
</dbReference>
<dbReference type="EMBL" id="JADBEB010000001">
    <property type="protein sequence ID" value="MBE1488390.1"/>
    <property type="molecule type" value="Genomic_DNA"/>
</dbReference>
<accession>A0A927M7M6</accession>
<dbReference type="PANTHER" id="PTHR11475:SF4">
    <property type="entry name" value="CHORION PEROXIDASE"/>
    <property type="match status" value="1"/>
</dbReference>
<dbReference type="AlphaFoldDB" id="A0A927M7M6"/>
<comment type="subcellular location">
    <subcellularLocation>
        <location evidence="1">Secreted</location>
    </subcellularLocation>
</comment>
<dbReference type="InterPro" id="IPR037120">
    <property type="entry name" value="Haem_peroxidase_sf_animal"/>
</dbReference>
<proteinExistence type="predicted"/>
<organism evidence="4 5">
    <name type="scientific">Plantactinospora soyae</name>
    <dbReference type="NCBI Taxonomy" id="1544732"/>
    <lineage>
        <taxon>Bacteria</taxon>
        <taxon>Bacillati</taxon>
        <taxon>Actinomycetota</taxon>
        <taxon>Actinomycetes</taxon>
        <taxon>Micromonosporales</taxon>
        <taxon>Micromonosporaceae</taxon>
        <taxon>Plantactinospora</taxon>
    </lineage>
</organism>
<dbReference type="PROSITE" id="PS50292">
    <property type="entry name" value="PEROXIDASE_3"/>
    <property type="match status" value="1"/>
</dbReference>
<dbReference type="GO" id="GO:0005576">
    <property type="term" value="C:extracellular region"/>
    <property type="evidence" value="ECO:0007669"/>
    <property type="project" value="UniProtKB-SubCell"/>
</dbReference>
<dbReference type="Pfam" id="PF03098">
    <property type="entry name" value="An_peroxidase"/>
    <property type="match status" value="1"/>
</dbReference>
<evidence type="ECO:0000313" key="4">
    <source>
        <dbReference type="EMBL" id="MBE1488390.1"/>
    </source>
</evidence>
<evidence type="ECO:0000256" key="3">
    <source>
        <dbReference type="ARBA" id="ARBA00023180"/>
    </source>
</evidence>
<reference evidence="4" key="1">
    <citation type="submission" date="2020-10" db="EMBL/GenBank/DDBJ databases">
        <title>Sequencing the genomes of 1000 actinobacteria strains.</title>
        <authorList>
            <person name="Klenk H.-P."/>
        </authorList>
    </citation>
    <scope>NUCLEOTIDE SEQUENCE</scope>
    <source>
        <strain evidence="4">DSM 46832</strain>
    </source>
</reference>